<reference evidence="1" key="1">
    <citation type="submission" date="2024-07" db="EMBL/GenBank/DDBJ databases">
        <title>Complete genome sequences of cellulolytic bacteria, Kitasatospora sp. CMC57 and Streptomyces sp. CMC78, isolated from Japanese agricultural soil.</title>
        <authorList>
            <person name="Hashimoto T."/>
            <person name="Ito M."/>
            <person name="Iwamoto M."/>
            <person name="Fukahori D."/>
            <person name="Shoda T."/>
            <person name="Sakoda M."/>
            <person name="Morohoshi T."/>
            <person name="Mitsuboshi M."/>
            <person name="Nishizawa T."/>
        </authorList>
    </citation>
    <scope>NUCLEOTIDE SEQUENCE</scope>
    <source>
        <strain evidence="1">CMC57</strain>
        <plasmid evidence="1">pCMC57_01</plasmid>
    </source>
</reference>
<keyword evidence="1" id="KW-0614">Plasmid</keyword>
<dbReference type="KEGG" id="kic:KCMC57_64420"/>
<dbReference type="AlphaFoldDB" id="A0AB33K3B9"/>
<dbReference type="EMBL" id="AP035882">
    <property type="protein sequence ID" value="BFP50074.1"/>
    <property type="molecule type" value="Genomic_DNA"/>
</dbReference>
<evidence type="ECO:0000313" key="1">
    <source>
        <dbReference type="EMBL" id="BFP50074.1"/>
    </source>
</evidence>
<protein>
    <submittedName>
        <fullName evidence="1">Uncharacterized protein</fullName>
    </submittedName>
</protein>
<dbReference type="RefSeq" id="WP_407992314.1">
    <property type="nucleotide sequence ID" value="NZ_AP035882.1"/>
</dbReference>
<organism evidence="1">
    <name type="scientific">Kitasatospora sp. CMC57</name>
    <dbReference type="NCBI Taxonomy" id="3231513"/>
    <lineage>
        <taxon>Bacteria</taxon>
        <taxon>Bacillati</taxon>
        <taxon>Actinomycetota</taxon>
        <taxon>Actinomycetes</taxon>
        <taxon>Kitasatosporales</taxon>
        <taxon>Streptomycetaceae</taxon>
        <taxon>Kitasatospora</taxon>
    </lineage>
</organism>
<sequence length="133" mass="13973">MTDDGEPQQWDEIPEGARRVLDERGRTMVVSSAMVLAGLLSAGLLQHVRSPGALVEVLAPSVPPGAERDRLVFAAGAAAGLWAGQCRARTRWEPAALQRAADDYFAAGWAAMGGLAEQAAAVVPDRPGVGEQR</sequence>
<name>A0AB33K3B9_9ACTN</name>
<geneLocation type="plasmid" evidence="1">
    <name>pCMC57_01</name>
</geneLocation>
<gene>
    <name evidence="1" type="ORF">KCMC57_64420</name>
</gene>
<accession>A0AB33K3B9</accession>
<proteinExistence type="predicted"/>